<evidence type="ECO:0000256" key="1">
    <source>
        <dbReference type="ARBA" id="ARBA00009670"/>
    </source>
</evidence>
<sequence>MQSLGPAFVKLCQWVATRRDIFPPHVCDRLSSLHDRGIPHSWKYTDQILRESFGSGYETRGLKVDSQSVIGCGSAAQVYSGTLSTTLKDGTEERTPVAIKVLHPRFAQLVERDLWFMQSIADLVHSLPFQHIKMVNLPRATQNFGAVLQRQADLRIEGNNLKTFRNNFYRNREDEYNSAILFPKPVDEWTTRTILVEDLVRDATPISDYLRDSSDSGKEIRKELAGPLLRGFLKMVFLDNFVHCDLHPGNVLIQTSQVKPEPPTFLGFPLNPFSDTGEKFEIKRTIVFLDAGIATSLSSNDQRNLKDLFRAVITNDGERAGRLMVERAKFERCSLVEGGVDAFAGGIQELVSEFHDRRKEGLTLGAVRIGSLLSRVLDLCRVHGVEIDPAMASIVISTLVLEGLGRSLEPSLNLIDFALPFVLGRGRV</sequence>
<dbReference type="InterPro" id="IPR000719">
    <property type="entry name" value="Prot_kinase_dom"/>
</dbReference>
<dbReference type="InterPro" id="IPR011009">
    <property type="entry name" value="Kinase-like_dom_sf"/>
</dbReference>
<dbReference type="PANTHER" id="PTHR45890:SF1">
    <property type="entry name" value="AARF DOMAIN CONTAINING KINASE 2"/>
    <property type="match status" value="1"/>
</dbReference>
<dbReference type="PANTHER" id="PTHR45890">
    <property type="entry name" value="AARF DOMAIN CONTAINING KINASE 2 (PREDICTED)"/>
    <property type="match status" value="1"/>
</dbReference>
<name>A0A8J9SS87_PHATR</name>
<dbReference type="GO" id="GO:0005524">
    <property type="term" value="F:ATP binding"/>
    <property type="evidence" value="ECO:0007669"/>
    <property type="project" value="InterPro"/>
</dbReference>
<dbReference type="SUPFAM" id="SSF56112">
    <property type="entry name" value="Protein kinase-like (PK-like)"/>
    <property type="match status" value="1"/>
</dbReference>
<dbReference type="InterPro" id="IPR052402">
    <property type="entry name" value="ADCK_kinase"/>
</dbReference>
<dbReference type="AlphaFoldDB" id="A0A8J9SS87"/>
<evidence type="ECO:0000313" key="3">
    <source>
        <dbReference type="EMBL" id="CAG9288077.1"/>
    </source>
</evidence>
<dbReference type="Pfam" id="PF03109">
    <property type="entry name" value="ABC1"/>
    <property type="match status" value="1"/>
</dbReference>
<organism evidence="3">
    <name type="scientific">Phaeodactylum tricornutum</name>
    <name type="common">Diatom</name>
    <dbReference type="NCBI Taxonomy" id="2850"/>
    <lineage>
        <taxon>Eukaryota</taxon>
        <taxon>Sar</taxon>
        <taxon>Stramenopiles</taxon>
        <taxon>Ochrophyta</taxon>
        <taxon>Bacillariophyta</taxon>
        <taxon>Bacillariophyceae</taxon>
        <taxon>Bacillariophycidae</taxon>
        <taxon>Naviculales</taxon>
        <taxon>Phaeodactylaceae</taxon>
        <taxon>Phaeodactylum</taxon>
    </lineage>
</organism>
<evidence type="ECO:0000259" key="2">
    <source>
        <dbReference type="PROSITE" id="PS50011"/>
    </source>
</evidence>
<proteinExistence type="inferred from homology"/>
<dbReference type="Proteomes" id="UP000836788">
    <property type="component" value="Chromosome 3"/>
</dbReference>
<dbReference type="GO" id="GO:0004672">
    <property type="term" value="F:protein kinase activity"/>
    <property type="evidence" value="ECO:0007669"/>
    <property type="project" value="InterPro"/>
</dbReference>
<dbReference type="PROSITE" id="PS50011">
    <property type="entry name" value="PROTEIN_KINASE_DOM"/>
    <property type="match status" value="1"/>
</dbReference>
<dbReference type="InterPro" id="IPR004147">
    <property type="entry name" value="ABC1_dom"/>
</dbReference>
<feature type="domain" description="Protein kinase" evidence="2">
    <location>
        <begin position="64"/>
        <end position="428"/>
    </location>
</feature>
<reference evidence="3" key="1">
    <citation type="submission" date="2022-02" db="EMBL/GenBank/DDBJ databases">
        <authorList>
            <person name="Giguere J D."/>
        </authorList>
    </citation>
    <scope>NUCLEOTIDE SEQUENCE</scope>
    <source>
        <strain evidence="3">CCAP 1055/1</strain>
    </source>
</reference>
<gene>
    <name evidence="3" type="ORF">PTTT1_LOCUS37471</name>
</gene>
<dbReference type="CDD" id="cd13971">
    <property type="entry name" value="ADCK2-like"/>
    <property type="match status" value="1"/>
</dbReference>
<dbReference type="EMBL" id="OU594944">
    <property type="protein sequence ID" value="CAG9288077.1"/>
    <property type="molecule type" value="Genomic_DNA"/>
</dbReference>
<comment type="similarity">
    <text evidence="1">Belongs to the protein kinase superfamily. ADCK protein kinase family.</text>
</comment>
<protein>
    <recommendedName>
        <fullName evidence="2">Protein kinase domain-containing protein</fullName>
    </recommendedName>
</protein>
<dbReference type="InterPro" id="IPR044095">
    <property type="entry name" value="ADCK2_dom"/>
</dbReference>
<accession>A0A8J9SS87</accession>